<name>A0ABR3JCS1_9AGAR</name>
<sequence>MTLSSTLSTLSIFKVPQVVLLPYASDLPRFSMCTGNLISLKTTNSTAPHGADSNLDSTGFSFRFISHLVVRPLCSLCDFPLPSFSLSFYYESAHISTRVRF</sequence>
<accession>A0ABR3JCS1</accession>
<organism evidence="1 2">
    <name type="scientific">Hohenbuehelia grisea</name>
    <dbReference type="NCBI Taxonomy" id="104357"/>
    <lineage>
        <taxon>Eukaryota</taxon>
        <taxon>Fungi</taxon>
        <taxon>Dikarya</taxon>
        <taxon>Basidiomycota</taxon>
        <taxon>Agaricomycotina</taxon>
        <taxon>Agaricomycetes</taxon>
        <taxon>Agaricomycetidae</taxon>
        <taxon>Agaricales</taxon>
        <taxon>Pleurotineae</taxon>
        <taxon>Pleurotaceae</taxon>
        <taxon>Hohenbuehelia</taxon>
    </lineage>
</organism>
<gene>
    <name evidence="1" type="ORF">HGRIS_004486</name>
</gene>
<dbReference type="EMBL" id="JASNQZ010000008">
    <property type="protein sequence ID" value="KAL0953233.1"/>
    <property type="molecule type" value="Genomic_DNA"/>
</dbReference>
<reference evidence="2" key="1">
    <citation type="submission" date="2024-06" db="EMBL/GenBank/DDBJ databases">
        <title>Multi-omics analyses provide insights into the biosynthesis of the anticancer antibiotic pleurotin in Hohenbuehelia grisea.</title>
        <authorList>
            <person name="Weaver J.A."/>
            <person name="Alberti F."/>
        </authorList>
    </citation>
    <scope>NUCLEOTIDE SEQUENCE [LARGE SCALE GENOMIC DNA]</scope>
    <source>
        <strain evidence="2">T-177</strain>
    </source>
</reference>
<keyword evidence="2" id="KW-1185">Reference proteome</keyword>
<dbReference type="Proteomes" id="UP001556367">
    <property type="component" value="Unassembled WGS sequence"/>
</dbReference>
<proteinExistence type="predicted"/>
<protein>
    <submittedName>
        <fullName evidence="1">Uncharacterized protein</fullName>
    </submittedName>
</protein>
<evidence type="ECO:0000313" key="1">
    <source>
        <dbReference type="EMBL" id="KAL0953233.1"/>
    </source>
</evidence>
<comment type="caution">
    <text evidence="1">The sequence shown here is derived from an EMBL/GenBank/DDBJ whole genome shotgun (WGS) entry which is preliminary data.</text>
</comment>
<evidence type="ECO:0000313" key="2">
    <source>
        <dbReference type="Proteomes" id="UP001556367"/>
    </source>
</evidence>